<dbReference type="InterPro" id="IPR040256">
    <property type="entry name" value="At4g02000-like"/>
</dbReference>
<name>A0A3L6SF57_PANMI</name>
<dbReference type="PROSITE" id="PS50158">
    <property type="entry name" value="ZF_CCHC"/>
    <property type="match status" value="1"/>
</dbReference>
<dbReference type="GO" id="GO:0008270">
    <property type="term" value="F:zinc ion binding"/>
    <property type="evidence" value="ECO:0007669"/>
    <property type="project" value="UniProtKB-KW"/>
</dbReference>
<dbReference type="Proteomes" id="UP000275267">
    <property type="component" value="Unassembled WGS sequence"/>
</dbReference>
<feature type="region of interest" description="Disordered" evidence="2">
    <location>
        <begin position="1"/>
        <end position="43"/>
    </location>
</feature>
<keyword evidence="5" id="KW-1185">Reference proteome</keyword>
<dbReference type="PANTHER" id="PTHR31286">
    <property type="entry name" value="GLYCINE-RICH CELL WALL STRUCTURAL PROTEIN 1.8-LIKE"/>
    <property type="match status" value="1"/>
</dbReference>
<reference evidence="5" key="1">
    <citation type="journal article" date="2019" name="Nat. Commun.">
        <title>The genome of broomcorn millet.</title>
        <authorList>
            <person name="Zou C."/>
            <person name="Miki D."/>
            <person name="Li D."/>
            <person name="Tang Q."/>
            <person name="Xiao L."/>
            <person name="Rajput S."/>
            <person name="Deng P."/>
            <person name="Jia W."/>
            <person name="Huang R."/>
            <person name="Zhang M."/>
            <person name="Sun Y."/>
            <person name="Hu J."/>
            <person name="Fu X."/>
            <person name="Schnable P.S."/>
            <person name="Li F."/>
            <person name="Zhang H."/>
            <person name="Feng B."/>
            <person name="Zhu X."/>
            <person name="Liu R."/>
            <person name="Schnable J.C."/>
            <person name="Zhu J.-K."/>
            <person name="Zhang H."/>
        </authorList>
    </citation>
    <scope>NUCLEOTIDE SEQUENCE [LARGE SCALE GENOMIC DNA]</scope>
</reference>
<feature type="domain" description="CCHC-type" evidence="3">
    <location>
        <begin position="124"/>
        <end position="139"/>
    </location>
</feature>
<dbReference type="InterPro" id="IPR026960">
    <property type="entry name" value="RVT-Znf"/>
</dbReference>
<evidence type="ECO:0000313" key="5">
    <source>
        <dbReference type="Proteomes" id="UP000275267"/>
    </source>
</evidence>
<keyword evidence="1" id="KW-0862">Zinc</keyword>
<protein>
    <recommendedName>
        <fullName evidence="3">CCHC-type domain-containing protein</fullName>
    </recommendedName>
</protein>
<evidence type="ECO:0000259" key="3">
    <source>
        <dbReference type="PROSITE" id="PS50158"/>
    </source>
</evidence>
<gene>
    <name evidence="4" type="ORF">C2845_PM02G38380</name>
</gene>
<feature type="compositionally biased region" description="Acidic residues" evidence="2">
    <location>
        <begin position="32"/>
        <end position="43"/>
    </location>
</feature>
<dbReference type="EMBL" id="PQIB02000005">
    <property type="protein sequence ID" value="RLN18742.1"/>
    <property type="molecule type" value="Genomic_DNA"/>
</dbReference>
<proteinExistence type="predicted"/>
<dbReference type="InterPro" id="IPR001878">
    <property type="entry name" value="Znf_CCHC"/>
</dbReference>
<feature type="compositionally biased region" description="Polar residues" evidence="2">
    <location>
        <begin position="212"/>
        <end position="222"/>
    </location>
</feature>
<dbReference type="GO" id="GO:0003676">
    <property type="term" value="F:nucleic acid binding"/>
    <property type="evidence" value="ECO:0007669"/>
    <property type="project" value="InterPro"/>
</dbReference>
<dbReference type="Pfam" id="PF13966">
    <property type="entry name" value="zf-RVT"/>
    <property type="match status" value="1"/>
</dbReference>
<dbReference type="InterPro" id="IPR025836">
    <property type="entry name" value="Zn_knuckle_CX2CX4HX4C"/>
</dbReference>
<accession>A0A3L6SF57</accession>
<evidence type="ECO:0000313" key="4">
    <source>
        <dbReference type="EMBL" id="RLN18742.1"/>
    </source>
</evidence>
<dbReference type="Pfam" id="PF14392">
    <property type="entry name" value="zf-CCHC_4"/>
    <property type="match status" value="1"/>
</dbReference>
<dbReference type="AlphaFoldDB" id="A0A3L6SF57"/>
<evidence type="ECO:0000256" key="2">
    <source>
        <dbReference type="SAM" id="MobiDB-lite"/>
    </source>
</evidence>
<keyword evidence="1" id="KW-0863">Zinc-finger</keyword>
<comment type="caution">
    <text evidence="4">The sequence shown here is derived from an EMBL/GenBank/DDBJ whole genome shotgun (WGS) entry which is preliminary data.</text>
</comment>
<dbReference type="PANTHER" id="PTHR31286:SF134">
    <property type="entry name" value="OS01G0559450 PROTEIN"/>
    <property type="match status" value="1"/>
</dbReference>
<feature type="region of interest" description="Disordered" evidence="2">
    <location>
        <begin position="196"/>
        <end position="223"/>
    </location>
</feature>
<sequence>METGKKNGCDPMGVQGGDGSGLGVDDARKEAEEEEEYAFEDDEEAVQMPPRWMAVARYYSEGFARALGGKIGRVLEVGQAANNYKRVRVDFALEKIIMRMVQQKVQGHDEMEFLVRYENIPNFCFGCGRIGHDQRECPDEGLRNRDDQVHNRRRCREEEREAGDATFGAHMGIPIEISEELVAGVKKMGMDHVLPDLNQQPLPASPERVSGRSATETASASHLSMRDRLLLAKNSREGVVDVKKNEVEVKVAAKETEKQKRSKKATHANIAASIKEQEKHGLDTEVNQIKREAAFESQATSSAPDGARKLWSHVWSGRVPPKVNMFIWKLARDNLPTRRAKFIRRLEPSDMCPLCDHESETSYHATVTCPRAVGLRMAMRDCWHLPEEVKFRYTGPDWLLMLLDQCTEEERNLTKLLL</sequence>
<keyword evidence="1" id="KW-0479">Metal-binding</keyword>
<organism evidence="4 5">
    <name type="scientific">Panicum miliaceum</name>
    <name type="common">Proso millet</name>
    <name type="synonym">Broomcorn millet</name>
    <dbReference type="NCBI Taxonomy" id="4540"/>
    <lineage>
        <taxon>Eukaryota</taxon>
        <taxon>Viridiplantae</taxon>
        <taxon>Streptophyta</taxon>
        <taxon>Embryophyta</taxon>
        <taxon>Tracheophyta</taxon>
        <taxon>Spermatophyta</taxon>
        <taxon>Magnoliopsida</taxon>
        <taxon>Liliopsida</taxon>
        <taxon>Poales</taxon>
        <taxon>Poaceae</taxon>
        <taxon>PACMAD clade</taxon>
        <taxon>Panicoideae</taxon>
        <taxon>Panicodae</taxon>
        <taxon>Paniceae</taxon>
        <taxon>Panicinae</taxon>
        <taxon>Panicum</taxon>
        <taxon>Panicum sect. Panicum</taxon>
    </lineage>
</organism>
<evidence type="ECO:0000256" key="1">
    <source>
        <dbReference type="PROSITE-ProRule" id="PRU00047"/>
    </source>
</evidence>
<dbReference type="OrthoDB" id="696115at2759"/>